<name>A0A6A6T1B5_9PLEO</name>
<proteinExistence type="predicted"/>
<accession>A0A6A6T1B5</accession>
<keyword evidence="1" id="KW-0175">Coiled coil</keyword>
<sequence length="675" mass="76700">MAKRKRSIEPQAHFRAGIDGSQLVVKWNNKMIATLIAKHEIYLQSSPGSTAFITSDLCEQMNREFPSKTFTVKSVRHKWNDLSFETQPFGRNSGPSTSGSSIRDWNFSTAGTSRSNILADVNEALMTEGLRPIVQNFKDGGHVLGSTERVARINATPSPATLFSSVSGRQKLSNSTTNTVIDQVTKELARLQDKVDRTQRNYQDLSDENDCLRKELSERNETLKHVQSDNDDLSKENDLLKNEKESWTREKVQAIHDRDAWSLEASQMADEIEHQKRKVDKLQGDQSKHEAALAANRNAYWTNMKVQTGRLLEAELQEERQRTAMLEKELDQKKLLLRRSDITLDAYMCCGLLQAGRGGPNQNESQAPSLTEISHGWNEAWRQLLEPLICIGSDVTDAVLCDPERELQLWNFLDDVSKSDEDKRSWITRLKHRDPIEPTVKALVMRFVCKHVFTRPFPNVDTTESLELYLFKEQVAESSSFYVLRRWDQLVFSKLAEIAEADGALEEEARKSSIALQTWLESLTRILEISRISYRGDSESTDSMSKCQQSAILLLVRLKKVILRSPKDYGISLVPQGSNFDLYRMEPVDEQAEFIWSKGATANSVKLCLRPGLVQYEWELPAKREGRHVYDQNISQALVSSKIPLSTNCTPGRDDEVVAKAIVMLDEKPESEEAE</sequence>
<dbReference type="Proteomes" id="UP000799324">
    <property type="component" value="Unassembled WGS sequence"/>
</dbReference>
<feature type="coiled-coil region" evidence="1">
    <location>
        <begin position="309"/>
        <end position="336"/>
    </location>
</feature>
<dbReference type="AlphaFoldDB" id="A0A6A6T1B5"/>
<protein>
    <submittedName>
        <fullName evidence="2">Uncharacterized protein</fullName>
    </submittedName>
</protein>
<dbReference type="EMBL" id="MU004396">
    <property type="protein sequence ID" value="KAF2652663.1"/>
    <property type="molecule type" value="Genomic_DNA"/>
</dbReference>
<evidence type="ECO:0000313" key="2">
    <source>
        <dbReference type="EMBL" id="KAF2652663.1"/>
    </source>
</evidence>
<evidence type="ECO:0000256" key="1">
    <source>
        <dbReference type="SAM" id="Coils"/>
    </source>
</evidence>
<gene>
    <name evidence="2" type="ORF">K491DRAFT_718713</name>
</gene>
<keyword evidence="3" id="KW-1185">Reference proteome</keyword>
<reference evidence="2" key="1">
    <citation type="journal article" date="2020" name="Stud. Mycol.">
        <title>101 Dothideomycetes genomes: a test case for predicting lifestyles and emergence of pathogens.</title>
        <authorList>
            <person name="Haridas S."/>
            <person name="Albert R."/>
            <person name="Binder M."/>
            <person name="Bloem J."/>
            <person name="Labutti K."/>
            <person name="Salamov A."/>
            <person name="Andreopoulos B."/>
            <person name="Baker S."/>
            <person name="Barry K."/>
            <person name="Bills G."/>
            <person name="Bluhm B."/>
            <person name="Cannon C."/>
            <person name="Castanera R."/>
            <person name="Culley D."/>
            <person name="Daum C."/>
            <person name="Ezra D."/>
            <person name="Gonzalez J."/>
            <person name="Henrissat B."/>
            <person name="Kuo A."/>
            <person name="Liang C."/>
            <person name="Lipzen A."/>
            <person name="Lutzoni F."/>
            <person name="Magnuson J."/>
            <person name="Mondo S."/>
            <person name="Nolan M."/>
            <person name="Ohm R."/>
            <person name="Pangilinan J."/>
            <person name="Park H.-J."/>
            <person name="Ramirez L."/>
            <person name="Alfaro M."/>
            <person name="Sun H."/>
            <person name="Tritt A."/>
            <person name="Yoshinaga Y."/>
            <person name="Zwiers L.-H."/>
            <person name="Turgeon B."/>
            <person name="Goodwin S."/>
            <person name="Spatafora J."/>
            <person name="Crous P."/>
            <person name="Grigoriev I."/>
        </authorList>
    </citation>
    <scope>NUCLEOTIDE SEQUENCE</scope>
    <source>
        <strain evidence="2">CBS 122681</strain>
    </source>
</reference>
<feature type="coiled-coil region" evidence="1">
    <location>
        <begin position="181"/>
        <end position="285"/>
    </location>
</feature>
<organism evidence="2 3">
    <name type="scientific">Lophiostoma macrostomum CBS 122681</name>
    <dbReference type="NCBI Taxonomy" id="1314788"/>
    <lineage>
        <taxon>Eukaryota</taxon>
        <taxon>Fungi</taxon>
        <taxon>Dikarya</taxon>
        <taxon>Ascomycota</taxon>
        <taxon>Pezizomycotina</taxon>
        <taxon>Dothideomycetes</taxon>
        <taxon>Pleosporomycetidae</taxon>
        <taxon>Pleosporales</taxon>
        <taxon>Lophiostomataceae</taxon>
        <taxon>Lophiostoma</taxon>
    </lineage>
</organism>
<evidence type="ECO:0000313" key="3">
    <source>
        <dbReference type="Proteomes" id="UP000799324"/>
    </source>
</evidence>